<gene>
    <name evidence="1" type="ORF">FGO68_gene9571</name>
</gene>
<accession>A0A8J8NBA8</accession>
<comment type="caution">
    <text evidence="1">The sequence shown here is derived from an EMBL/GenBank/DDBJ whole genome shotgun (WGS) entry which is preliminary data.</text>
</comment>
<evidence type="ECO:0000313" key="1">
    <source>
        <dbReference type="EMBL" id="TNV71505.1"/>
    </source>
</evidence>
<organism evidence="1 2">
    <name type="scientific">Halteria grandinella</name>
    <dbReference type="NCBI Taxonomy" id="5974"/>
    <lineage>
        <taxon>Eukaryota</taxon>
        <taxon>Sar</taxon>
        <taxon>Alveolata</taxon>
        <taxon>Ciliophora</taxon>
        <taxon>Intramacronucleata</taxon>
        <taxon>Spirotrichea</taxon>
        <taxon>Stichotrichia</taxon>
        <taxon>Sporadotrichida</taxon>
        <taxon>Halteriidae</taxon>
        <taxon>Halteria</taxon>
    </lineage>
</organism>
<proteinExistence type="predicted"/>
<sequence>MMTCQLIVFPKLLFQVALYNHQAQYLQVDLQVQQLFSNFQANLIQFLTPFSILIIFSKNLKIKWHNTTIQFNVQMDLQNNQINHIPLQKWM</sequence>
<evidence type="ECO:0000313" key="2">
    <source>
        <dbReference type="Proteomes" id="UP000785679"/>
    </source>
</evidence>
<dbReference type="Proteomes" id="UP000785679">
    <property type="component" value="Unassembled WGS sequence"/>
</dbReference>
<dbReference type="EMBL" id="RRYP01029770">
    <property type="protein sequence ID" value="TNV71505.1"/>
    <property type="molecule type" value="Genomic_DNA"/>
</dbReference>
<dbReference type="AlphaFoldDB" id="A0A8J8NBA8"/>
<keyword evidence="2" id="KW-1185">Reference proteome</keyword>
<protein>
    <submittedName>
        <fullName evidence="1">Uncharacterized protein</fullName>
    </submittedName>
</protein>
<name>A0A8J8NBA8_HALGN</name>
<reference evidence="1" key="1">
    <citation type="submission" date="2019-06" db="EMBL/GenBank/DDBJ databases">
        <authorList>
            <person name="Zheng W."/>
        </authorList>
    </citation>
    <scope>NUCLEOTIDE SEQUENCE</scope>
    <source>
        <strain evidence="1">QDHG01</strain>
    </source>
</reference>